<gene>
    <name evidence="2" type="ORF">BSK47_20240</name>
</gene>
<accession>A0AB36J8S3</accession>
<evidence type="ECO:0000259" key="1">
    <source>
        <dbReference type="PROSITE" id="PS51934"/>
    </source>
</evidence>
<protein>
    <recommendedName>
        <fullName evidence="1">LRAT domain-containing protein</fullName>
    </recommendedName>
</protein>
<evidence type="ECO:0000313" key="2">
    <source>
        <dbReference type="EMBL" id="OME16590.1"/>
    </source>
</evidence>
<comment type="caution">
    <text evidence="2">The sequence shown here is derived from an EMBL/GenBank/DDBJ whole genome shotgun (WGS) entry which is preliminary data.</text>
</comment>
<dbReference type="AlphaFoldDB" id="A0AB36J8S3"/>
<dbReference type="EMBL" id="MPTO01000019">
    <property type="protein sequence ID" value="OME16590.1"/>
    <property type="molecule type" value="Genomic_DNA"/>
</dbReference>
<dbReference type="PANTHER" id="PTHR46137:SF3">
    <property type="entry name" value="OS05G0310600 PROTEIN"/>
    <property type="match status" value="1"/>
</dbReference>
<feature type="domain" description="LRAT" evidence="1">
    <location>
        <begin position="48"/>
        <end position="137"/>
    </location>
</feature>
<sequence length="137" mass="15388">MDHPLLPLVKSIQKTARTVFNAVESIQTAPRKATHAFLGNDPVLERGDHIAVYYGYLHHGIYVGNGLVIHYTKINGHGIVSLDTLDTFKQGKAIEKRSSSLRCSRDEVVKRAHKRLGESNYNLIYNNCEHFVVSCRG</sequence>
<dbReference type="Proteomes" id="UP000187323">
    <property type="component" value="Unassembled WGS sequence"/>
</dbReference>
<dbReference type="PROSITE" id="PS51934">
    <property type="entry name" value="LRAT"/>
    <property type="match status" value="1"/>
</dbReference>
<dbReference type="InterPro" id="IPR007053">
    <property type="entry name" value="LRAT_dom"/>
</dbReference>
<dbReference type="PANTHER" id="PTHR46137">
    <property type="entry name" value="OS05G0310600 PROTEIN"/>
    <property type="match status" value="1"/>
</dbReference>
<dbReference type="RefSeq" id="WP_076136737.1">
    <property type="nucleotide sequence ID" value="NZ_MPTO01000019.1"/>
</dbReference>
<dbReference type="Gene3D" id="3.90.1720.10">
    <property type="entry name" value="endopeptidase domain like (from Nostoc punctiforme)"/>
    <property type="match status" value="1"/>
</dbReference>
<dbReference type="Pfam" id="PF04970">
    <property type="entry name" value="LRAT"/>
    <property type="match status" value="1"/>
</dbReference>
<proteinExistence type="predicted"/>
<organism evidence="2 3">
    <name type="scientific">Paenibacillus odorifer</name>
    <dbReference type="NCBI Taxonomy" id="189426"/>
    <lineage>
        <taxon>Bacteria</taxon>
        <taxon>Bacillati</taxon>
        <taxon>Bacillota</taxon>
        <taxon>Bacilli</taxon>
        <taxon>Bacillales</taxon>
        <taxon>Paenibacillaceae</taxon>
        <taxon>Paenibacillus</taxon>
    </lineage>
</organism>
<name>A0AB36J8S3_9BACL</name>
<reference evidence="2 3" key="1">
    <citation type="submission" date="2016-10" db="EMBL/GenBank/DDBJ databases">
        <title>Paenibacillus species isolates.</title>
        <authorList>
            <person name="Beno S.M."/>
        </authorList>
    </citation>
    <scope>NUCLEOTIDE SEQUENCE [LARGE SCALE GENOMIC DNA]</scope>
    <source>
        <strain evidence="2 3">FSL H7-0918</strain>
    </source>
</reference>
<evidence type="ECO:0000313" key="3">
    <source>
        <dbReference type="Proteomes" id="UP000187323"/>
    </source>
</evidence>